<dbReference type="InParanoid" id="G2XXT9"/>
<sequence>MYTQGLYLAANPHLLIFIKTHALSSHAPDSWRALDTLVCFQNRIAGVDNELR</sequence>
<organism evidence="1 2">
    <name type="scientific">Botryotinia fuckeliana (strain T4)</name>
    <name type="common">Noble rot fungus</name>
    <name type="synonym">Botrytis cinerea</name>
    <dbReference type="NCBI Taxonomy" id="999810"/>
    <lineage>
        <taxon>Eukaryota</taxon>
        <taxon>Fungi</taxon>
        <taxon>Dikarya</taxon>
        <taxon>Ascomycota</taxon>
        <taxon>Pezizomycotina</taxon>
        <taxon>Leotiomycetes</taxon>
        <taxon>Helotiales</taxon>
        <taxon>Sclerotiniaceae</taxon>
        <taxon>Botrytis</taxon>
    </lineage>
</organism>
<gene>
    <name evidence="1" type="ORF">BofuT4_P050660.1</name>
</gene>
<name>G2XXT9_BOTF4</name>
<dbReference type="AlphaFoldDB" id="G2XXT9"/>
<evidence type="ECO:0000313" key="1">
    <source>
        <dbReference type="EMBL" id="CCD45276.1"/>
    </source>
</evidence>
<dbReference type="Proteomes" id="UP000008177">
    <property type="component" value="Unplaced contigs"/>
</dbReference>
<proteinExistence type="predicted"/>
<reference evidence="2" key="1">
    <citation type="journal article" date="2011" name="PLoS Genet.">
        <title>Genomic analysis of the necrotrophic fungal pathogens Sclerotinia sclerotiorum and Botrytis cinerea.</title>
        <authorList>
            <person name="Amselem J."/>
            <person name="Cuomo C.A."/>
            <person name="van Kan J.A."/>
            <person name="Viaud M."/>
            <person name="Benito E.P."/>
            <person name="Couloux A."/>
            <person name="Coutinho P.M."/>
            <person name="de Vries R.P."/>
            <person name="Dyer P.S."/>
            <person name="Fillinger S."/>
            <person name="Fournier E."/>
            <person name="Gout L."/>
            <person name="Hahn M."/>
            <person name="Kohn L."/>
            <person name="Lapalu N."/>
            <person name="Plummer K.M."/>
            <person name="Pradier J.M."/>
            <person name="Quevillon E."/>
            <person name="Sharon A."/>
            <person name="Simon A."/>
            <person name="ten Have A."/>
            <person name="Tudzynski B."/>
            <person name="Tudzynski P."/>
            <person name="Wincker P."/>
            <person name="Andrew M."/>
            <person name="Anthouard V."/>
            <person name="Beever R.E."/>
            <person name="Beffa R."/>
            <person name="Benoit I."/>
            <person name="Bouzid O."/>
            <person name="Brault B."/>
            <person name="Chen Z."/>
            <person name="Choquer M."/>
            <person name="Collemare J."/>
            <person name="Cotton P."/>
            <person name="Danchin E.G."/>
            <person name="Da Silva C."/>
            <person name="Gautier A."/>
            <person name="Giraud C."/>
            <person name="Giraud T."/>
            <person name="Gonzalez C."/>
            <person name="Grossetete S."/>
            <person name="Guldener U."/>
            <person name="Henrissat B."/>
            <person name="Howlett B.J."/>
            <person name="Kodira C."/>
            <person name="Kretschmer M."/>
            <person name="Lappartient A."/>
            <person name="Leroch M."/>
            <person name="Levis C."/>
            <person name="Mauceli E."/>
            <person name="Neuveglise C."/>
            <person name="Oeser B."/>
            <person name="Pearson M."/>
            <person name="Poulain J."/>
            <person name="Poussereau N."/>
            <person name="Quesneville H."/>
            <person name="Rascle C."/>
            <person name="Schumacher J."/>
            <person name="Segurens B."/>
            <person name="Sexton A."/>
            <person name="Silva E."/>
            <person name="Sirven C."/>
            <person name="Soanes D.M."/>
            <person name="Talbot N.J."/>
            <person name="Templeton M."/>
            <person name="Yandava C."/>
            <person name="Yarden O."/>
            <person name="Zeng Q."/>
            <person name="Rollins J.A."/>
            <person name="Lebrun M.H."/>
            <person name="Dickman M."/>
        </authorList>
    </citation>
    <scope>NUCLEOTIDE SEQUENCE [LARGE SCALE GENOMIC DNA]</scope>
    <source>
        <strain evidence="2">T4</strain>
    </source>
</reference>
<evidence type="ECO:0000313" key="2">
    <source>
        <dbReference type="Proteomes" id="UP000008177"/>
    </source>
</evidence>
<protein>
    <submittedName>
        <fullName evidence="1">Uncharacterized protein</fullName>
    </submittedName>
</protein>
<accession>G2XXT9</accession>
<dbReference type="HOGENOM" id="CLU_3086949_0_0_1"/>
<dbReference type="EMBL" id="FQ790276">
    <property type="protein sequence ID" value="CCD45276.1"/>
    <property type="molecule type" value="Genomic_DNA"/>
</dbReference>